<gene>
    <name evidence="1" type="ORF">KGM_201478</name>
</gene>
<protein>
    <submittedName>
        <fullName evidence="1">Uncharacterized protein</fullName>
    </submittedName>
</protein>
<organism evidence="1 2">
    <name type="scientific">Danaus plexippus plexippus</name>
    <dbReference type="NCBI Taxonomy" id="278856"/>
    <lineage>
        <taxon>Eukaryota</taxon>
        <taxon>Metazoa</taxon>
        <taxon>Ecdysozoa</taxon>
        <taxon>Arthropoda</taxon>
        <taxon>Hexapoda</taxon>
        <taxon>Insecta</taxon>
        <taxon>Pterygota</taxon>
        <taxon>Neoptera</taxon>
        <taxon>Endopterygota</taxon>
        <taxon>Lepidoptera</taxon>
        <taxon>Glossata</taxon>
        <taxon>Ditrysia</taxon>
        <taxon>Papilionoidea</taxon>
        <taxon>Nymphalidae</taxon>
        <taxon>Danainae</taxon>
        <taxon>Danaini</taxon>
        <taxon>Danaina</taxon>
        <taxon>Danaus</taxon>
        <taxon>Danaus</taxon>
    </lineage>
</organism>
<reference evidence="1 2" key="1">
    <citation type="journal article" date="2011" name="Cell">
        <title>The monarch butterfly genome yields insights into long-distance migration.</title>
        <authorList>
            <person name="Zhan S."/>
            <person name="Merlin C."/>
            <person name="Boore J.L."/>
            <person name="Reppert S.M."/>
        </authorList>
    </citation>
    <scope>NUCLEOTIDE SEQUENCE [LARGE SCALE GENOMIC DNA]</scope>
    <source>
        <strain evidence="1">F-2</strain>
    </source>
</reference>
<dbReference type="KEGG" id="dpl:KGM_201478"/>
<comment type="caution">
    <text evidence="1">The sequence shown here is derived from an EMBL/GenBank/DDBJ whole genome shotgun (WGS) entry which is preliminary data.</text>
</comment>
<keyword evidence="2" id="KW-1185">Reference proteome</keyword>
<proteinExistence type="predicted"/>
<dbReference type="EMBL" id="AGBW02009585">
    <property type="protein sequence ID" value="OWR50382.1"/>
    <property type="molecule type" value="Genomic_DNA"/>
</dbReference>
<accession>A0A212F9G7</accession>
<name>A0A212F9G7_DANPL</name>
<evidence type="ECO:0000313" key="1">
    <source>
        <dbReference type="EMBL" id="OWR50382.1"/>
    </source>
</evidence>
<sequence length="81" mass="9569">MMCQNLREGLKHHIKLSNWLFYMVCDSGWNIKPAYHQNVVHGDVQQNANLLLKRQLLQTSLSYVFYLSVLPQFKKRSNAFD</sequence>
<evidence type="ECO:0000313" key="2">
    <source>
        <dbReference type="Proteomes" id="UP000007151"/>
    </source>
</evidence>
<dbReference type="Proteomes" id="UP000007151">
    <property type="component" value="Unassembled WGS sequence"/>
</dbReference>
<dbReference type="AlphaFoldDB" id="A0A212F9G7"/>
<dbReference type="InParanoid" id="A0A212F9G7"/>